<keyword evidence="2" id="KW-0456">Lyase</keyword>
<dbReference type="InterPro" id="IPR004647">
    <property type="entry name" value="Fe-S_hydro-lyase_TtdB-typ_cat"/>
</dbReference>
<feature type="domain" description="Fe-S hydro-lyase tartrate dehydratase beta-type catalytic" evidence="3">
    <location>
        <begin position="5"/>
        <end position="172"/>
    </location>
</feature>
<proteinExistence type="inferred from homology"/>
<accession>A0A7C1VN63</accession>
<organism evidence="4">
    <name type="scientific">Desulfofervidus auxilii</name>
    <dbReference type="NCBI Taxonomy" id="1621989"/>
    <lineage>
        <taxon>Bacteria</taxon>
        <taxon>Pseudomonadati</taxon>
        <taxon>Thermodesulfobacteriota</taxon>
        <taxon>Candidatus Desulfofervidia</taxon>
        <taxon>Candidatus Desulfofervidales</taxon>
        <taxon>Candidatus Desulfofervidaceae</taxon>
        <taxon>Candidatus Desulfofervidus</taxon>
    </lineage>
</organism>
<dbReference type="SUPFAM" id="SSF117457">
    <property type="entry name" value="FumA C-terminal domain-like"/>
    <property type="match status" value="1"/>
</dbReference>
<dbReference type="PANTHER" id="PTHR43351">
    <property type="entry name" value="L(+)-TARTRATE DEHYDRATASE SUBUNIT BETA"/>
    <property type="match status" value="1"/>
</dbReference>
<dbReference type="EMBL" id="DRIH01000204">
    <property type="protein sequence ID" value="HEC68304.1"/>
    <property type="molecule type" value="Genomic_DNA"/>
</dbReference>
<dbReference type="AlphaFoldDB" id="A0A7C1VN63"/>
<dbReference type="InterPro" id="IPR036660">
    <property type="entry name" value="Fe-S_hydroAse_TtdB_cat_sf"/>
</dbReference>
<dbReference type="GO" id="GO:0016836">
    <property type="term" value="F:hydro-lyase activity"/>
    <property type="evidence" value="ECO:0007669"/>
    <property type="project" value="InterPro"/>
</dbReference>
<sequence length="184" mass="20111">MQIKTPLRDELLLNLKAGDEVFISGTVYTARDAAHKRLVELIKKNEPLPFSLKGQIIYYVGPTPAPPGRPIGSAGPTTSSRLDVYTPTLLAAGLKGMIGKGKRSKEVIEAIKKYKAVYFVTIGGAGALLSQCIYEAKIIAYPELGAEAIYELKVKRLPLFVANDIEGNDLYEMGRRLYQLAPCP</sequence>
<reference evidence="4" key="1">
    <citation type="journal article" date="2020" name="mSystems">
        <title>Genome- and Community-Level Interaction Insights into Carbon Utilization and Element Cycling Functions of Hydrothermarchaeota in Hydrothermal Sediment.</title>
        <authorList>
            <person name="Zhou Z."/>
            <person name="Liu Y."/>
            <person name="Xu W."/>
            <person name="Pan J."/>
            <person name="Luo Z.H."/>
            <person name="Li M."/>
        </authorList>
    </citation>
    <scope>NUCLEOTIDE SEQUENCE [LARGE SCALE GENOMIC DNA]</scope>
    <source>
        <strain evidence="4">HyVt-389</strain>
    </source>
</reference>
<evidence type="ECO:0000313" key="4">
    <source>
        <dbReference type="EMBL" id="HEC68304.1"/>
    </source>
</evidence>
<dbReference type="Pfam" id="PF05683">
    <property type="entry name" value="Fumerase_C"/>
    <property type="match status" value="1"/>
</dbReference>
<dbReference type="Gene3D" id="3.20.130.10">
    <property type="entry name" value="Fe-S hydro-lyase, tartrate dehydratase beta-type, catalytic domain"/>
    <property type="match status" value="1"/>
</dbReference>
<evidence type="ECO:0000256" key="2">
    <source>
        <dbReference type="ARBA" id="ARBA00023239"/>
    </source>
</evidence>
<dbReference type="NCBIfam" id="TIGR00723">
    <property type="entry name" value="ttdB_fumA_fumB"/>
    <property type="match status" value="1"/>
</dbReference>
<comment type="similarity">
    <text evidence="1">Belongs to the class-I fumarase family.</text>
</comment>
<name>A0A7C1VN63_DESA2</name>
<dbReference type="Proteomes" id="UP000885738">
    <property type="component" value="Unassembled WGS sequence"/>
</dbReference>
<gene>
    <name evidence="4" type="ORF">ENI35_05810</name>
</gene>
<comment type="caution">
    <text evidence="4">The sequence shown here is derived from an EMBL/GenBank/DDBJ whole genome shotgun (WGS) entry which is preliminary data.</text>
</comment>
<dbReference type="NCBIfam" id="NF005310">
    <property type="entry name" value="PRK06842.1"/>
    <property type="match status" value="1"/>
</dbReference>
<evidence type="ECO:0000259" key="3">
    <source>
        <dbReference type="Pfam" id="PF05683"/>
    </source>
</evidence>
<protein>
    <submittedName>
        <fullName evidence="4">Fe-S-containing hydro-lyase</fullName>
    </submittedName>
</protein>
<evidence type="ECO:0000256" key="1">
    <source>
        <dbReference type="ARBA" id="ARBA00008876"/>
    </source>
</evidence>
<dbReference type="PANTHER" id="PTHR43351:SF2">
    <property type="entry name" value="L(+)-TARTRATE DEHYDRATASE SUBUNIT BETA-RELATED"/>
    <property type="match status" value="1"/>
</dbReference>